<dbReference type="AlphaFoldDB" id="A0A087BA47"/>
<dbReference type="Proteomes" id="UP000029052">
    <property type="component" value="Unassembled WGS sequence"/>
</dbReference>
<dbReference type="RefSeq" id="WP_022859459.1">
    <property type="nucleotide sequence ID" value="NZ_JGZB01000006.1"/>
</dbReference>
<sequence length="105" mass="12176">MPGWIWWILAFFMILMVVIGAVYVLRHAMSAMRVISRVGAEAGKRTEAMSLHTNAKAEVEPPLFTQPLRKASREYADAHAEVIERKEARQNRYARTWAQWSQFNK</sequence>
<keyword evidence="1" id="KW-1133">Transmembrane helix</keyword>
<accession>A0A087BA47</accession>
<evidence type="ECO:0000256" key="1">
    <source>
        <dbReference type="SAM" id="Phobius"/>
    </source>
</evidence>
<keyword evidence="1" id="KW-0472">Membrane</keyword>
<comment type="caution">
    <text evidence="2">The sequence shown here is derived from an EMBL/GenBank/DDBJ whole genome shotgun (WGS) entry which is preliminary data.</text>
</comment>
<name>A0A087BA47_9BIFI</name>
<reference evidence="2 3" key="1">
    <citation type="submission" date="2014-03" db="EMBL/GenBank/DDBJ databases">
        <title>Genomics of Bifidobacteria.</title>
        <authorList>
            <person name="Ventura M."/>
            <person name="Milani C."/>
            <person name="Lugli G.A."/>
        </authorList>
    </citation>
    <scope>NUCLEOTIDE SEQUENCE [LARGE SCALE GENOMIC DNA]</scope>
    <source>
        <strain evidence="2 3">LMG 11591</strain>
    </source>
</reference>
<dbReference type="STRING" id="1692.BMAGN_0889"/>
<dbReference type="eggNOG" id="ENOG5031Y5K">
    <property type="taxonomic scope" value="Bacteria"/>
</dbReference>
<gene>
    <name evidence="2" type="ORF">BMAGN_0889</name>
</gene>
<keyword evidence="3" id="KW-1185">Reference proteome</keyword>
<protein>
    <submittedName>
        <fullName evidence="2">Uncharacterized protein</fullName>
    </submittedName>
</protein>
<evidence type="ECO:0000313" key="2">
    <source>
        <dbReference type="EMBL" id="KFI67897.1"/>
    </source>
</evidence>
<organism evidence="2 3">
    <name type="scientific">Bifidobacterium magnum</name>
    <dbReference type="NCBI Taxonomy" id="1692"/>
    <lineage>
        <taxon>Bacteria</taxon>
        <taxon>Bacillati</taxon>
        <taxon>Actinomycetota</taxon>
        <taxon>Actinomycetes</taxon>
        <taxon>Bifidobacteriales</taxon>
        <taxon>Bifidobacteriaceae</taxon>
        <taxon>Bifidobacterium</taxon>
    </lineage>
</organism>
<dbReference type="EMBL" id="JGZB01000006">
    <property type="protein sequence ID" value="KFI67897.1"/>
    <property type="molecule type" value="Genomic_DNA"/>
</dbReference>
<keyword evidence="1" id="KW-0812">Transmembrane</keyword>
<proteinExistence type="predicted"/>
<evidence type="ECO:0000313" key="3">
    <source>
        <dbReference type="Proteomes" id="UP000029052"/>
    </source>
</evidence>
<feature type="transmembrane region" description="Helical" evidence="1">
    <location>
        <begin position="6"/>
        <end position="25"/>
    </location>
</feature>